<evidence type="ECO:0000313" key="2">
    <source>
        <dbReference type="EMBL" id="GAJ08655.1"/>
    </source>
</evidence>
<feature type="domain" description="Spore protein YkvP/CgeB glycosyl transferase-like" evidence="1">
    <location>
        <begin position="80"/>
        <end position="218"/>
    </location>
</feature>
<protein>
    <recommendedName>
        <fullName evidence="1">Spore protein YkvP/CgeB glycosyl transferase-like domain-containing protein</fullName>
    </recommendedName>
</protein>
<proteinExistence type="predicted"/>
<dbReference type="AlphaFoldDB" id="X1VKP0"/>
<name>X1VKP0_9ZZZZ</name>
<dbReference type="InterPro" id="IPR055259">
    <property type="entry name" value="YkvP/CgeB_Glyco_trans-like"/>
</dbReference>
<organism evidence="2">
    <name type="scientific">marine sediment metagenome</name>
    <dbReference type="NCBI Taxonomy" id="412755"/>
    <lineage>
        <taxon>unclassified sequences</taxon>
        <taxon>metagenomes</taxon>
        <taxon>ecological metagenomes</taxon>
    </lineage>
</organism>
<dbReference type="Gene3D" id="3.40.50.2000">
    <property type="entry name" value="Glycogen Phosphorylase B"/>
    <property type="match status" value="1"/>
</dbReference>
<gene>
    <name evidence="2" type="ORF">S12H4_43536</name>
</gene>
<reference evidence="2" key="1">
    <citation type="journal article" date="2014" name="Front. Microbiol.">
        <title>High frequency of phylogenetically diverse reductive dehalogenase-homologous genes in deep subseafloor sedimentary metagenomes.</title>
        <authorList>
            <person name="Kawai M."/>
            <person name="Futagami T."/>
            <person name="Toyoda A."/>
            <person name="Takaki Y."/>
            <person name="Nishi S."/>
            <person name="Hori S."/>
            <person name="Arai W."/>
            <person name="Tsubouchi T."/>
            <person name="Morono Y."/>
            <person name="Uchiyama I."/>
            <person name="Ito T."/>
            <person name="Fujiyama A."/>
            <person name="Inagaki F."/>
            <person name="Takami H."/>
        </authorList>
    </citation>
    <scope>NUCLEOTIDE SEQUENCE</scope>
    <source>
        <strain evidence="2">Expedition CK06-06</strain>
    </source>
</reference>
<accession>X1VKP0</accession>
<feature type="non-terminal residue" evidence="2">
    <location>
        <position position="1"/>
    </location>
</feature>
<dbReference type="Pfam" id="PF13524">
    <property type="entry name" value="Glyco_trans_1_2"/>
    <property type="match status" value="1"/>
</dbReference>
<sequence>VYFRRCLPLYDVVFTTKSYNVEELPRIGARQVVFMDKAYDRATHRPLPVTEEDKERLGADVIFIGSFEEDRARQMLYLTENGIPVRIWGGRWQGWQNRHPNLIVEGRPIFGDDYIKALCASKIALCFLRKMNRDLQTDRTMEIPACGTFMLGERTREHLRLFEEGKEAEFFDSKKELLQKVRYYLHNEEERERIAEAGRRRCIESGYSHHDRLRYILDVVSASYHCKNS</sequence>
<dbReference type="EMBL" id="BARW01026729">
    <property type="protein sequence ID" value="GAJ08655.1"/>
    <property type="molecule type" value="Genomic_DNA"/>
</dbReference>
<evidence type="ECO:0000259" key="1">
    <source>
        <dbReference type="Pfam" id="PF13524"/>
    </source>
</evidence>
<comment type="caution">
    <text evidence="2">The sequence shown here is derived from an EMBL/GenBank/DDBJ whole genome shotgun (WGS) entry which is preliminary data.</text>
</comment>